<evidence type="ECO:0000313" key="1">
    <source>
        <dbReference type="EMBL" id="EFB32637.1"/>
    </source>
</evidence>
<dbReference type="EMBL" id="ACUZ02000019">
    <property type="protein sequence ID" value="EFB32637.1"/>
    <property type="molecule type" value="Genomic_DNA"/>
</dbReference>
<proteinExistence type="predicted"/>
<evidence type="ECO:0000313" key="3">
    <source>
        <dbReference type="Proteomes" id="UP000004079"/>
    </source>
</evidence>
<dbReference type="HOGENOM" id="CLU_3255874_0_0_10"/>
<evidence type="ECO:0000313" key="2">
    <source>
        <dbReference type="EMBL" id="EFB33462.1"/>
    </source>
</evidence>
<reference evidence="2 3" key="1">
    <citation type="submission" date="2009-11" db="EMBL/GenBank/DDBJ databases">
        <authorList>
            <person name="Weinstock G."/>
            <person name="Sodergren E."/>
            <person name="Clifton S."/>
            <person name="Fulton L."/>
            <person name="Fulton B."/>
            <person name="Courtney L."/>
            <person name="Fronick C."/>
            <person name="Harrison M."/>
            <person name="Strong C."/>
            <person name="Farmer C."/>
            <person name="Delahaunty K."/>
            <person name="Markovic C."/>
            <person name="Hall O."/>
            <person name="Minx P."/>
            <person name="Tomlinson C."/>
            <person name="Mitreva M."/>
            <person name="Nelson J."/>
            <person name="Hou S."/>
            <person name="Wollam A."/>
            <person name="Pepin K.H."/>
            <person name="Johnson M."/>
            <person name="Bhonagiri V."/>
            <person name="Nash W.E."/>
            <person name="Warren W."/>
            <person name="Chinwalla A."/>
            <person name="Mardis E.R."/>
            <person name="Wilson R.K."/>
        </authorList>
    </citation>
    <scope>NUCLEOTIDE SEQUENCE [LARGE SCALE GENOMIC DNA]</scope>
    <source>
        <strain evidence="2 3">F0302</strain>
    </source>
</reference>
<sequence>MIKTFLIVVDNVTGGLSGFCHQAGMKTKKRKPQQLLEVSSVG</sequence>
<dbReference type="Proteomes" id="UP000004079">
    <property type="component" value="Unassembled WGS sequence"/>
</dbReference>
<dbReference type="AlphaFoldDB" id="D1QMJ1"/>
<dbReference type="EMBL" id="ACUZ02000003">
    <property type="protein sequence ID" value="EFB33462.1"/>
    <property type="molecule type" value="Genomic_DNA"/>
</dbReference>
<comment type="caution">
    <text evidence="2">The sequence shown here is derived from an EMBL/GenBank/DDBJ whole genome shotgun (WGS) entry which is preliminary data.</text>
</comment>
<accession>D1QMJ1</accession>
<organism evidence="2 3">
    <name type="scientific">Segatella oris F0302</name>
    <dbReference type="NCBI Taxonomy" id="649760"/>
    <lineage>
        <taxon>Bacteria</taxon>
        <taxon>Pseudomonadati</taxon>
        <taxon>Bacteroidota</taxon>
        <taxon>Bacteroidia</taxon>
        <taxon>Bacteroidales</taxon>
        <taxon>Prevotellaceae</taxon>
        <taxon>Segatella</taxon>
    </lineage>
</organism>
<gene>
    <name evidence="2" type="ORF">HMPREF0971_00225</name>
    <name evidence="1" type="ORF">HMPREF0971_01016</name>
</gene>
<name>D1QMJ1_9BACT</name>
<protein>
    <submittedName>
        <fullName evidence="2">Uncharacterized protein</fullName>
    </submittedName>
</protein>